<sequence length="270" mass="29895">MIKTAGLILNSKNMNAVQCAGQAEAFLHRHHITTYNPQTENSSAAPDVIITFGGDGTLLIGARYAMKYDIPLLGINLGTVGFLTEEDPDHLDEALEAIIEDRYQIETRSLLHISSPETGNEYYALNDAVITRGGYARLIRVDAFVNQREYGSFTADGIIVATPTGSTGYSLSAGGPIVEPEMNCMIITPVCSHSMQHCPCIVPENARIRLVLNREREQTAELQIDGQSMESLRTGDEIHITGTDKKIRLIRIHPYDFFGLMRRKLSEWGI</sequence>
<evidence type="ECO:0000313" key="1">
    <source>
        <dbReference type="EMBL" id="SMC38852.1"/>
    </source>
</evidence>
<keyword evidence="1" id="KW-0418">Kinase</keyword>
<keyword evidence="1" id="KW-0808">Transferase</keyword>
<organism evidence="1 2">
    <name type="scientific">Aristaeella lactis</name>
    <dbReference type="NCBI Taxonomy" id="3046383"/>
    <lineage>
        <taxon>Bacteria</taxon>
        <taxon>Bacillati</taxon>
        <taxon>Bacillota</taxon>
        <taxon>Clostridia</taxon>
        <taxon>Eubacteriales</taxon>
        <taxon>Aristaeellaceae</taxon>
        <taxon>Aristaeella</taxon>
    </lineage>
</organism>
<protein>
    <submittedName>
        <fullName evidence="1">NAD+ kinase</fullName>
    </submittedName>
</protein>
<dbReference type="EMBL" id="FWXZ01000001">
    <property type="protein sequence ID" value="SMC38852.1"/>
    <property type="molecule type" value="Genomic_DNA"/>
</dbReference>
<accession>A0AC61PI99</accession>
<reference evidence="1" key="1">
    <citation type="submission" date="2017-04" db="EMBL/GenBank/DDBJ databases">
        <authorList>
            <person name="Varghese N."/>
            <person name="Submissions S."/>
        </authorList>
    </citation>
    <scope>NUCLEOTIDE SEQUENCE</scope>
    <source>
        <strain evidence="1">WTE2008</strain>
    </source>
</reference>
<dbReference type="Proteomes" id="UP000192328">
    <property type="component" value="Unassembled WGS sequence"/>
</dbReference>
<keyword evidence="2" id="KW-1185">Reference proteome</keyword>
<evidence type="ECO:0000313" key="2">
    <source>
        <dbReference type="Proteomes" id="UP000192328"/>
    </source>
</evidence>
<gene>
    <name evidence="1" type="ORF">SAMN06297397_0522</name>
</gene>
<comment type="caution">
    <text evidence="1">The sequence shown here is derived from an EMBL/GenBank/DDBJ whole genome shotgun (WGS) entry which is preliminary data.</text>
</comment>
<name>A0AC61PI99_9FIRM</name>
<proteinExistence type="predicted"/>